<protein>
    <submittedName>
        <fullName evidence="1">Uncharacterized protein</fullName>
    </submittedName>
</protein>
<sequence length="77" mass="8152">MLLRIEAVGIGSSPHVLYGASMISFSFISSTVAGLKVVMEEGHGAPSSCCDIEDVSNLSHSLSTFSMKIEDPQHLAQ</sequence>
<accession>A0AAN8J8L7</accession>
<reference evidence="1 2" key="1">
    <citation type="submission" date="2024-01" db="EMBL/GenBank/DDBJ databases">
        <title>The genome of the rayed Mediterranean limpet Patella caerulea (Linnaeus, 1758).</title>
        <authorList>
            <person name="Anh-Thu Weber A."/>
            <person name="Halstead-Nussloch G."/>
        </authorList>
    </citation>
    <scope>NUCLEOTIDE SEQUENCE [LARGE SCALE GENOMIC DNA]</scope>
    <source>
        <strain evidence="1">AATW-2023a</strain>
        <tissue evidence="1">Whole specimen</tissue>
    </source>
</reference>
<gene>
    <name evidence="1" type="ORF">SNE40_016352</name>
</gene>
<keyword evidence="2" id="KW-1185">Reference proteome</keyword>
<name>A0AAN8J8L7_PATCE</name>
<comment type="caution">
    <text evidence="1">The sequence shown here is derived from an EMBL/GenBank/DDBJ whole genome shotgun (WGS) entry which is preliminary data.</text>
</comment>
<dbReference type="AlphaFoldDB" id="A0AAN8J8L7"/>
<proteinExistence type="predicted"/>
<dbReference type="Proteomes" id="UP001347796">
    <property type="component" value="Unassembled WGS sequence"/>
</dbReference>
<evidence type="ECO:0000313" key="1">
    <source>
        <dbReference type="EMBL" id="KAK6172756.1"/>
    </source>
</evidence>
<evidence type="ECO:0000313" key="2">
    <source>
        <dbReference type="Proteomes" id="UP001347796"/>
    </source>
</evidence>
<organism evidence="1 2">
    <name type="scientific">Patella caerulea</name>
    <name type="common">Rayed Mediterranean limpet</name>
    <dbReference type="NCBI Taxonomy" id="87958"/>
    <lineage>
        <taxon>Eukaryota</taxon>
        <taxon>Metazoa</taxon>
        <taxon>Spiralia</taxon>
        <taxon>Lophotrochozoa</taxon>
        <taxon>Mollusca</taxon>
        <taxon>Gastropoda</taxon>
        <taxon>Patellogastropoda</taxon>
        <taxon>Patelloidea</taxon>
        <taxon>Patellidae</taxon>
        <taxon>Patella</taxon>
    </lineage>
</organism>
<dbReference type="EMBL" id="JAZGQO010000011">
    <property type="protein sequence ID" value="KAK6172756.1"/>
    <property type="molecule type" value="Genomic_DNA"/>
</dbReference>